<keyword evidence="3" id="KW-1185">Reference proteome</keyword>
<dbReference type="InterPro" id="IPR036465">
    <property type="entry name" value="vWFA_dom_sf"/>
</dbReference>
<sequence>MSEEETNTDTIKTHLLSENVAVEEPRLNPSAPLDEELSIEPNPQNHIFQTSQQPSVILNHSLPVYPKMAVEQGPPTIFGRVPERNVTFCIDTSGSMFQCLDVVKDHLMETLFALASQENQPMFNLIEFNSQVTKWADKLVKCTPETVAVAGKWVRDLQAKTGTNTQDALLAALSDPSCQAIYLVTDGLPDQYPEEVLDNVVGVCGNRRIHCIYITGETADEAATEFLEDLAVETYGSFHIVTLTTHGCVERVTPIYRSDHTHEKIVHTVNNTLRPNIKTCSVSTTLQIDPDEVLGLTPSVRSMLYQPSPLVLPSPLVGYGPTRYYYPYYWSRYRPAKAWLKAQDKLFDPLLGLSPAAGSVLVGKKVIARRIEDGFFYKATVQSQCLGEKFLVAFGPCKHGKYRQTEYQDTYVFDIVDYPDALRHTIITGDRVLAPWEPEGERFAPGIVIDGHEKRHAEGPDDRSLTVSFSNGRTEKIPQETAVWLPPSVYERLSLELQMPKEARQSLLSYADNYPMDNLPGYPSTGPIADPPDYPVVDPFVVEPNSLLWDPYLYRYPPYLPAYYGYPPFVVSRRQKSDRTIDNTKAADDGTTIIPGTNMTKKELDDRVMSQLMEHRLTMAVDEISKSDSKGSVTTKEANSKILDKRNNLEENHLKKSVHFRDGYTEEINVGDGPTYFDDSAFDEYGNPKGRADHGVNTDSSLLFYRSQGLRGRPKWNYWRNDPSPNVSDVGISAADNRRARSPGPFRETALQAPLEARDQREPPYNVEWQNSAFQFVDTFAKHDHSYSVEECLSGPKPPPKREGYQQNRNYVVTSRAIAAMTPEEREEARRANRRRRVLKREADWHLRMADEDHVKALMQDNHRERIISQMERDRQRQIKEQTDIEKVREAKKKISSELKARIEKNQKEEVDKETQRLLALQRRRERRDKIQTQRDKEIEVTMQRREQIKKQNTEARLKAWTTQLDEQDSKAAASDKQHRDAKLRRLKQFQEIEKVGQQKKDLRLAVKEQHQALYRSQIFA</sequence>
<accession>A0AAV2IFT6</accession>
<dbReference type="PANTHER" id="PTHR14343:SF5">
    <property type="entry name" value="DUF4537 DOMAIN-CONTAINING PROTEIN"/>
    <property type="match status" value="1"/>
</dbReference>
<evidence type="ECO:0000259" key="1">
    <source>
        <dbReference type="SMART" id="SM00327"/>
    </source>
</evidence>
<dbReference type="AlphaFoldDB" id="A0AAV2IFT6"/>
<dbReference type="PANTHER" id="PTHR14343">
    <property type="entry name" value="VWFA DOMAIN-CONTAINING PROTEIN"/>
    <property type="match status" value="1"/>
</dbReference>
<gene>
    <name evidence="2" type="ORF">GSLYS_00018024001</name>
</gene>
<dbReference type="EMBL" id="CAXITT010000626">
    <property type="protein sequence ID" value="CAL1544511.1"/>
    <property type="molecule type" value="Genomic_DNA"/>
</dbReference>
<dbReference type="Proteomes" id="UP001497497">
    <property type="component" value="Unassembled WGS sequence"/>
</dbReference>
<dbReference type="InterPro" id="IPR002035">
    <property type="entry name" value="VWF_A"/>
</dbReference>
<name>A0AAV2IFT6_LYMST</name>
<dbReference type="Pfam" id="PF13768">
    <property type="entry name" value="VWA_3"/>
    <property type="match status" value="1"/>
</dbReference>
<dbReference type="Gene3D" id="3.40.50.410">
    <property type="entry name" value="von Willebrand factor, type A domain"/>
    <property type="match status" value="1"/>
</dbReference>
<feature type="domain" description="VWFA" evidence="1">
    <location>
        <begin position="83"/>
        <end position="245"/>
    </location>
</feature>
<comment type="caution">
    <text evidence="2">The sequence shown here is derived from an EMBL/GenBank/DDBJ whole genome shotgun (WGS) entry which is preliminary data.</text>
</comment>
<organism evidence="2 3">
    <name type="scientific">Lymnaea stagnalis</name>
    <name type="common">Great pond snail</name>
    <name type="synonym">Helix stagnalis</name>
    <dbReference type="NCBI Taxonomy" id="6523"/>
    <lineage>
        <taxon>Eukaryota</taxon>
        <taxon>Metazoa</taxon>
        <taxon>Spiralia</taxon>
        <taxon>Lophotrochozoa</taxon>
        <taxon>Mollusca</taxon>
        <taxon>Gastropoda</taxon>
        <taxon>Heterobranchia</taxon>
        <taxon>Euthyneura</taxon>
        <taxon>Panpulmonata</taxon>
        <taxon>Hygrophila</taxon>
        <taxon>Lymnaeoidea</taxon>
        <taxon>Lymnaeidae</taxon>
        <taxon>Lymnaea</taxon>
    </lineage>
</organism>
<dbReference type="Pfam" id="PF15057">
    <property type="entry name" value="DUF4537"/>
    <property type="match status" value="1"/>
</dbReference>
<dbReference type="SUPFAM" id="SSF53300">
    <property type="entry name" value="vWA-like"/>
    <property type="match status" value="1"/>
</dbReference>
<evidence type="ECO:0000313" key="3">
    <source>
        <dbReference type="Proteomes" id="UP001497497"/>
    </source>
</evidence>
<protein>
    <recommendedName>
        <fullName evidence="1">VWFA domain-containing protein</fullName>
    </recommendedName>
</protein>
<proteinExistence type="predicted"/>
<dbReference type="SMART" id="SM00327">
    <property type="entry name" value="VWA"/>
    <property type="match status" value="1"/>
</dbReference>
<dbReference type="InterPro" id="IPR032770">
    <property type="entry name" value="DUF4537"/>
</dbReference>
<reference evidence="2 3" key="1">
    <citation type="submission" date="2024-04" db="EMBL/GenBank/DDBJ databases">
        <authorList>
            <consortium name="Genoscope - CEA"/>
            <person name="William W."/>
        </authorList>
    </citation>
    <scope>NUCLEOTIDE SEQUENCE [LARGE SCALE GENOMIC DNA]</scope>
</reference>
<evidence type="ECO:0000313" key="2">
    <source>
        <dbReference type="EMBL" id="CAL1544511.1"/>
    </source>
</evidence>